<proteinExistence type="predicted"/>
<name>A0A3S5CPF8_9PLAT</name>
<comment type="caution">
    <text evidence="1">The sequence shown here is derived from an EMBL/GenBank/DDBJ whole genome shotgun (WGS) entry which is preliminary data.</text>
</comment>
<dbReference type="EMBL" id="CAAALY010255130">
    <property type="protein sequence ID" value="VEL37486.1"/>
    <property type="molecule type" value="Genomic_DNA"/>
</dbReference>
<reference evidence="1" key="1">
    <citation type="submission" date="2018-11" db="EMBL/GenBank/DDBJ databases">
        <authorList>
            <consortium name="Pathogen Informatics"/>
        </authorList>
    </citation>
    <scope>NUCLEOTIDE SEQUENCE</scope>
</reference>
<dbReference type="AlphaFoldDB" id="A0A3S5CPF8"/>
<organism evidence="1 2">
    <name type="scientific">Protopolystoma xenopodis</name>
    <dbReference type="NCBI Taxonomy" id="117903"/>
    <lineage>
        <taxon>Eukaryota</taxon>
        <taxon>Metazoa</taxon>
        <taxon>Spiralia</taxon>
        <taxon>Lophotrochozoa</taxon>
        <taxon>Platyhelminthes</taxon>
        <taxon>Monogenea</taxon>
        <taxon>Polyopisthocotylea</taxon>
        <taxon>Polystomatidea</taxon>
        <taxon>Polystomatidae</taxon>
        <taxon>Protopolystoma</taxon>
    </lineage>
</organism>
<gene>
    <name evidence="1" type="ORF">PXEA_LOCUS30926</name>
</gene>
<accession>A0A3S5CPF8</accession>
<dbReference type="Proteomes" id="UP000784294">
    <property type="component" value="Unassembled WGS sequence"/>
</dbReference>
<evidence type="ECO:0000313" key="2">
    <source>
        <dbReference type="Proteomes" id="UP000784294"/>
    </source>
</evidence>
<protein>
    <submittedName>
        <fullName evidence="1">Uncharacterized protein</fullName>
    </submittedName>
</protein>
<keyword evidence="2" id="KW-1185">Reference proteome</keyword>
<evidence type="ECO:0000313" key="1">
    <source>
        <dbReference type="EMBL" id="VEL37486.1"/>
    </source>
</evidence>
<sequence>MPTSARVGFEGVMHARGWPGLGTARSPKWCDWRGQTPSALDRPAQTTLRAVDPRGVLAHVKSGAFVKLGVSVCSCQSVFLWL</sequence>